<feature type="non-terminal residue" evidence="2">
    <location>
        <position position="328"/>
    </location>
</feature>
<evidence type="ECO:0000313" key="2">
    <source>
        <dbReference type="EMBL" id="MBB1094738.1"/>
    </source>
</evidence>
<dbReference type="EMBL" id="JACIVE010000015">
    <property type="protein sequence ID" value="MBB1094738.1"/>
    <property type="molecule type" value="Genomic_DNA"/>
</dbReference>
<evidence type="ECO:0000313" key="4">
    <source>
        <dbReference type="Proteomes" id="UP000534578"/>
    </source>
</evidence>
<dbReference type="AlphaFoldDB" id="A0A7W3UFQ7"/>
<dbReference type="Pfam" id="PF08363">
    <property type="entry name" value="GbpC"/>
    <property type="match status" value="1"/>
</dbReference>
<proteinExistence type="predicted"/>
<sequence length="328" mass="36213">TQKRNDTDFDSKMAEYKSALENYQRNLANSTQIDPHKVIENLSINNDADAVGTVEYLQTPSEKINAPQATQIKDLGGATTSVGGYYDHDMKGDFLKVTFTNFNDKSTYVDMNGVSHHIGKVVVTYSDLTVLPTQRRNSSQRPLFVVSTKSVPGRPWNGVDALSVLGANQRFDFYDDAGNYIDFVPGTAWMPFGSLTRSWSGQHQDRYEDDHVEKVKAISGAKLFQIPGGNATLHDDGSVYSDPGYRIQEKGAVNSLGNDGGAGIASIQNGATFRLYIQPFNNAEAQGDQSKGNDTDWNFFINNTTALEGISLKVPTRKTTEVHYHYNT</sequence>
<feature type="domain" description="Glucan-binding protein C/Surface antigen I/II V-domain" evidence="1">
    <location>
        <begin position="71"/>
        <end position="261"/>
    </location>
</feature>
<protein>
    <recommendedName>
        <fullName evidence="1">Glucan-binding protein C/Surface antigen I/II V-domain domain-containing protein</fullName>
    </recommendedName>
</protein>
<dbReference type="SUPFAM" id="SSF74914">
    <property type="entry name" value="V-region of surface antigen I/II (SA I/II, PAC)"/>
    <property type="match status" value="1"/>
</dbReference>
<feature type="non-terminal residue" evidence="2">
    <location>
        <position position="1"/>
    </location>
</feature>
<dbReference type="Proteomes" id="UP001199710">
    <property type="component" value="Unassembled WGS sequence"/>
</dbReference>
<evidence type="ECO:0000259" key="1">
    <source>
        <dbReference type="Pfam" id="PF08363"/>
    </source>
</evidence>
<dbReference type="Proteomes" id="UP000534578">
    <property type="component" value="Unassembled WGS sequence"/>
</dbReference>
<dbReference type="InterPro" id="IPR036234">
    <property type="entry name" value="SA_I/II_PAC_V_sf"/>
</dbReference>
<dbReference type="InterPro" id="IPR013574">
    <property type="entry name" value="Glucan-bd_C/Surface_Ag-I/II_V"/>
</dbReference>
<reference evidence="2 4" key="1">
    <citation type="submission" date="2020-07" db="EMBL/GenBank/DDBJ databases">
        <title>Description of Limosilactobacillus balticus sp. nov., Limosilactobacillus agrestis sp. nov., Limosilactobacillus albertensis sp. nov., Limosilactobacillus rudii sp. nov., Limosilactobacillus fastidiosus sp. nov., five novel Limosilactobacillus species isolated from the vertebrate gastrointestinal tract, and proposal of 6 subspecies of Limosilactobacillus reuteri adapted to the gastrointestinal tract of specific vertebrate hosts.</title>
        <authorList>
            <person name="Li F."/>
            <person name="Cheng C."/>
            <person name="Zheng J."/>
            <person name="Quevedo R.M."/>
            <person name="Li J."/>
            <person name="Roos S."/>
            <person name="Gaenzle M.G."/>
            <person name="Walter J."/>
        </authorList>
    </citation>
    <scope>NUCLEOTIDE SEQUENCE [LARGE SCALE GENOMIC DNA]</scope>
    <source>
        <strain evidence="2 4">BG-MG3-A</strain>
    </source>
</reference>
<gene>
    <name evidence="2" type="ORF">H5R92_00635</name>
    <name evidence="3" type="ORF">LTY36_03535</name>
</gene>
<dbReference type="EMBL" id="JAJPDE010000048">
    <property type="protein sequence ID" value="MCD7130264.1"/>
    <property type="molecule type" value="Genomic_DNA"/>
</dbReference>
<dbReference type="Gene3D" id="2.60.530.10">
    <property type="entry name" value="Major cell-surface adhesin PAc"/>
    <property type="match status" value="1"/>
</dbReference>
<evidence type="ECO:0000313" key="3">
    <source>
        <dbReference type="EMBL" id="MCD7130264.1"/>
    </source>
</evidence>
<evidence type="ECO:0000313" key="5">
    <source>
        <dbReference type="Proteomes" id="UP001199710"/>
    </source>
</evidence>
<dbReference type="RefSeq" id="WP_411814637.1">
    <property type="nucleotide sequence ID" value="NZ_JACIVE010000015.1"/>
</dbReference>
<comment type="caution">
    <text evidence="2">The sequence shown here is derived from an EMBL/GenBank/DDBJ whole genome shotgun (WGS) entry which is preliminary data.</text>
</comment>
<keyword evidence="5" id="KW-1185">Reference proteome</keyword>
<accession>A0A7W3UFQ7</accession>
<reference evidence="3 5" key="2">
    <citation type="submission" date="2021-12" db="EMBL/GenBank/DDBJ databases">
        <title>A phylogenomic analysis of Limosilactobacillus reuteri reveals ancient and stable evolutionary relationships with rodents and birds and zoonotic transmission to humans.</title>
        <authorList>
            <person name="Li F."/>
            <person name="Li X."/>
            <person name="Cheng C."/>
            <person name="Tollenaar S."/>
            <person name="Zhang J.S."/>
            <person name="Simpson D."/>
            <person name="Tasseva G."/>
            <person name="Perez-Munoz M.E."/>
            <person name="Frese S."/>
            <person name="Gaenzle M.G."/>
            <person name="Walter J."/>
            <person name="Zheng J."/>
        </authorList>
    </citation>
    <scope>NUCLEOTIDE SEQUENCE [LARGE SCALE GENOMIC DNA]</scope>
    <source>
        <strain evidence="3 5">BG-MG3-B</strain>
    </source>
</reference>
<name>A0A7W3UFQ7_9LACO</name>
<organism evidence="2 4">
    <name type="scientific">Limosilactobacillus agrestis</name>
    <dbReference type="NCBI Taxonomy" id="2759748"/>
    <lineage>
        <taxon>Bacteria</taxon>
        <taxon>Bacillati</taxon>
        <taxon>Bacillota</taxon>
        <taxon>Bacilli</taxon>
        <taxon>Lactobacillales</taxon>
        <taxon>Lactobacillaceae</taxon>
        <taxon>Limosilactobacillus</taxon>
    </lineage>
</organism>